<reference evidence="1" key="2">
    <citation type="submission" date="2020-10" db="EMBL/GenBank/DDBJ databases">
        <title>Comparative genomics of the Acetobacterium genus.</title>
        <authorList>
            <person name="Marshall C."/>
            <person name="May H."/>
            <person name="Norman S."/>
        </authorList>
    </citation>
    <scope>NUCLEOTIDE SEQUENCE</scope>
    <source>
        <strain evidence="1">DER-2019</strain>
    </source>
</reference>
<reference evidence="1" key="1">
    <citation type="submission" date="2019-10" db="EMBL/GenBank/DDBJ databases">
        <authorList>
            <person name="Ross D.E."/>
            <person name="Gulliver D."/>
        </authorList>
    </citation>
    <scope>NUCLEOTIDE SEQUENCE</scope>
    <source>
        <strain evidence="1">DER-2019</strain>
    </source>
</reference>
<accession>A0A923HZJ4</accession>
<gene>
    <name evidence="1" type="ORF">GH810_14355</name>
</gene>
<evidence type="ECO:0000313" key="1">
    <source>
        <dbReference type="EMBL" id="MBC3889494.1"/>
    </source>
</evidence>
<proteinExistence type="predicted"/>
<dbReference type="EMBL" id="WJBD01000019">
    <property type="protein sequence ID" value="MBC3889494.1"/>
    <property type="molecule type" value="Genomic_DNA"/>
</dbReference>
<dbReference type="Proteomes" id="UP000616595">
    <property type="component" value="Unassembled WGS sequence"/>
</dbReference>
<evidence type="ECO:0000313" key="2">
    <source>
        <dbReference type="Proteomes" id="UP000616595"/>
    </source>
</evidence>
<keyword evidence="2" id="KW-1185">Reference proteome</keyword>
<dbReference type="OrthoDB" id="9807879at2"/>
<dbReference type="AlphaFoldDB" id="A0A923HZJ4"/>
<dbReference type="RefSeq" id="WP_148568488.1">
    <property type="nucleotide sequence ID" value="NZ_RXYA01000018.1"/>
</dbReference>
<organism evidence="1 2">
    <name type="scientific">Acetobacterium paludosum</name>
    <dbReference type="NCBI Taxonomy" id="52693"/>
    <lineage>
        <taxon>Bacteria</taxon>
        <taxon>Bacillati</taxon>
        <taxon>Bacillota</taxon>
        <taxon>Clostridia</taxon>
        <taxon>Eubacteriales</taxon>
        <taxon>Eubacteriaceae</taxon>
        <taxon>Acetobacterium</taxon>
    </lineage>
</organism>
<protein>
    <submittedName>
        <fullName evidence="1">Uncharacterized protein</fullName>
    </submittedName>
</protein>
<name>A0A923HZJ4_9FIRM</name>
<comment type="caution">
    <text evidence="1">The sequence shown here is derived from an EMBL/GenBank/DDBJ whole genome shotgun (WGS) entry which is preliminary data.</text>
</comment>
<sequence>MSNQNICDGCPQFNRICDGKMSANKKYCFFYHRKCYDPNYRQSDEKEDILRIISGEIEQIVPAFVPKDYSIKISHCFDDRTFLISVKVSMDERWFPVGYLRMRGDIVKKIWVKNMFGIEPMLKTLDGKVLE</sequence>